<dbReference type="FunFam" id="3.80.10.10:FF:000095">
    <property type="entry name" value="LRR receptor-like serine/threonine-protein kinase GSO1"/>
    <property type="match status" value="1"/>
</dbReference>
<reference evidence="17" key="3">
    <citation type="journal article" date="2020" name="Plant Biotechnol. J.">
        <title>The pomegranate (Punica granatum L.) draft genome dissects genetic divergence between soft- and hard-seeded cultivars.</title>
        <authorList>
            <person name="Luo X."/>
            <person name="Li H."/>
            <person name="Wu Z."/>
            <person name="Yao W."/>
            <person name="Zhao P."/>
            <person name="Cao D."/>
            <person name="Yu H."/>
            <person name="Li K."/>
            <person name="Poudel K."/>
            <person name="Zhao D."/>
            <person name="Zhang F."/>
            <person name="Xia X."/>
            <person name="Chen L."/>
            <person name="Wang Q."/>
            <person name="Jing D."/>
            <person name="Cao S."/>
        </authorList>
    </citation>
    <scope>NUCLEOTIDE SEQUENCE [LARGE SCALE GENOMIC DNA]</scope>
</reference>
<dbReference type="SUPFAM" id="SSF52058">
    <property type="entry name" value="L domain-like"/>
    <property type="match status" value="1"/>
</dbReference>
<keyword evidence="6" id="KW-0732">Signal</keyword>
<evidence type="ECO:0000256" key="4">
    <source>
        <dbReference type="ARBA" id="ARBA00022614"/>
    </source>
</evidence>
<comment type="subcellular location">
    <subcellularLocation>
        <location evidence="1">Cell membrane</location>
        <topology evidence="1">Single-pass type I membrane protein</topology>
    </subcellularLocation>
</comment>
<evidence type="ECO:0000259" key="14">
    <source>
        <dbReference type="Pfam" id="PF08263"/>
    </source>
</evidence>
<keyword evidence="17" id="KW-1185">Reference proteome</keyword>
<gene>
    <name evidence="18" type="primary">LOC116197784</name>
    <name evidence="15" type="ORF">CDL15_Pgr019636</name>
</gene>
<dbReference type="InterPro" id="IPR013210">
    <property type="entry name" value="LRR_N_plant-typ"/>
</dbReference>
<keyword evidence="10" id="KW-0675">Receptor</keyword>
<protein>
    <submittedName>
        <fullName evidence="18">Receptor-like protein EIX2</fullName>
    </submittedName>
</protein>
<comment type="similarity">
    <text evidence="2">Belongs to the RLP family.</text>
</comment>
<dbReference type="Pfam" id="PF13855">
    <property type="entry name" value="LRR_8"/>
    <property type="match status" value="2"/>
</dbReference>
<sequence length="1072" mass="118883">MDDYSVISGREEAESIHRRHLHNRLRTVIMGRYHQVPGFVIFCVLLLLIGSSWRCSYGNSVALSCRREERDALLEFKQSLEESNSSNGFLRSWEGEDCCDWEGLSCDRATGHVIRLEILPQVTQVKNDPFLQAWAFPSPWGLPLPSDPVVHASELSPSLLRLRYLNHLDLSGLRILGSTPIPAFIGSMKHLSYLNLSNVGFHGAVPPHLGNLTSLEVLDLQALWPNYGLLLAHSHWISRLVALKYLDLSGVPARKARDLMQVLNTLPSLSHLAMSSCFSPGAFSISPGLFNSSFLARLQYLDLSFNFLQGPVPTFLRNMTSIRHLDLHGNDLNCSIPIWFSDLNGLVHLNLEGNQLDSIEGGFSFFIRDKCRLRFLNLEGNQLQGEISRNSSGICAFGLEFLSLRSNRFTGIIPEGLGQLSRLEFLGLSYNSLEGTVSELHFTNLLGLKYLDIGYNHLTVKLDSDWAPPFRLNFIMMRSCRFGTEFPQWIRSQKDAHTLYLSNASISGEMPQWLATELKLRTLDLSNNFISGRILNFSSTMARLDLSYNLISGSIPPSIGENLEVEFLFLSDNLLTGPIPASLCQLRSVISLDLSRNKLSGWIPNCWGNATSSFISGKLWNFSSTMGLLDLSYNLISGSIPPSIGENLEVYNLFLSDNHLTGPIPASLCKLRSVRSLDLSRNKLSGWIPNCWGNATLPSIINFSSNRLSGVIPSSIGNLVVSSLHLNNNSLHGEVPDSFRNLLGLEMLDLGENKLSGVLPAWIGREVQSLRTLRLRENHFTGTLPMHLCSLFQLQILDLAGNNLHGTIPRCFGSLIGMSHRSSSPELNDSQYALSAPAPPSIHWDQQPVAEVVKGRELEYTTNLKFMFSLDLSSNNFSGPIPHELTLLTLLNSLNLSHNLLSGNIPEKIGDMKWLESLDFSGNQLSGEIPPSISLLTMLSHLNLSDNNLAGKIPKSSQLDSLYVSDHSIYSGNPLLCGDPLLNKCPGQEEAPTPPKTPSRENMGGSDPLDKVTFYGVVMLGFATGFWGAIGILVFKKSWRAAYFTFTEEIANKIYVAVSLKVAKLKTRMRGE</sequence>
<evidence type="ECO:0000256" key="10">
    <source>
        <dbReference type="ARBA" id="ARBA00023170"/>
    </source>
</evidence>
<feature type="domain" description="Leucine-rich repeat-containing N-terminal plant-type" evidence="14">
    <location>
        <begin position="68"/>
        <end position="107"/>
    </location>
</feature>
<organism evidence="15 16">
    <name type="scientific">Punica granatum</name>
    <name type="common">Pomegranate</name>
    <dbReference type="NCBI Taxonomy" id="22663"/>
    <lineage>
        <taxon>Eukaryota</taxon>
        <taxon>Viridiplantae</taxon>
        <taxon>Streptophyta</taxon>
        <taxon>Embryophyta</taxon>
        <taxon>Tracheophyta</taxon>
        <taxon>Spermatophyta</taxon>
        <taxon>Magnoliopsida</taxon>
        <taxon>eudicotyledons</taxon>
        <taxon>Gunneridae</taxon>
        <taxon>Pentapetalae</taxon>
        <taxon>rosids</taxon>
        <taxon>malvids</taxon>
        <taxon>Myrtales</taxon>
        <taxon>Lythraceae</taxon>
        <taxon>Punica</taxon>
    </lineage>
</organism>
<dbReference type="PANTHER" id="PTHR48063">
    <property type="entry name" value="LRR RECEPTOR-LIKE KINASE"/>
    <property type="match status" value="1"/>
</dbReference>
<feature type="transmembrane region" description="Helical" evidence="13">
    <location>
        <begin position="1012"/>
        <end position="1035"/>
    </location>
</feature>
<dbReference type="InterPro" id="IPR003591">
    <property type="entry name" value="Leu-rich_rpt_typical-subtyp"/>
</dbReference>
<dbReference type="Proteomes" id="UP000197138">
    <property type="component" value="Unassembled WGS sequence"/>
</dbReference>
<reference evidence="16" key="1">
    <citation type="journal article" date="2017" name="Plant J.">
        <title>The pomegranate (Punica granatum L.) genome and the genomics of punicalagin biosynthesis.</title>
        <authorList>
            <person name="Qin G."/>
            <person name="Xu C."/>
            <person name="Ming R."/>
            <person name="Tang H."/>
            <person name="Guyot R."/>
            <person name="Kramer E.M."/>
            <person name="Hu Y."/>
            <person name="Yi X."/>
            <person name="Qi Y."/>
            <person name="Xu X."/>
            <person name="Gao Z."/>
            <person name="Pan H."/>
            <person name="Jian J."/>
            <person name="Tian Y."/>
            <person name="Yue Z."/>
            <person name="Xu Y."/>
        </authorList>
    </citation>
    <scope>NUCLEOTIDE SEQUENCE [LARGE SCALE GENOMIC DNA]</scope>
    <source>
        <strain evidence="16">cv. Dabenzi</strain>
    </source>
</reference>
<dbReference type="EMBL" id="MTKT01002229">
    <property type="protein sequence ID" value="OWM80356.1"/>
    <property type="molecule type" value="Genomic_DNA"/>
</dbReference>
<evidence type="ECO:0000313" key="15">
    <source>
        <dbReference type="EMBL" id="OWM80356.1"/>
    </source>
</evidence>
<reference evidence="18" key="4">
    <citation type="submission" date="2025-04" db="UniProtKB">
        <authorList>
            <consortium name="RefSeq"/>
        </authorList>
    </citation>
    <scope>IDENTIFICATION</scope>
    <source>
        <tissue evidence="18">Leaf</tissue>
    </source>
</reference>
<keyword evidence="9 13" id="KW-0472">Membrane</keyword>
<keyword evidence="5 13" id="KW-0812">Transmembrane</keyword>
<dbReference type="PANTHER" id="PTHR48063:SF112">
    <property type="entry name" value="RECEPTOR LIKE PROTEIN 30-LIKE"/>
    <property type="match status" value="1"/>
</dbReference>
<keyword evidence="8 13" id="KW-1133">Transmembrane helix</keyword>
<evidence type="ECO:0000256" key="5">
    <source>
        <dbReference type="ARBA" id="ARBA00022692"/>
    </source>
</evidence>
<keyword evidence="4" id="KW-0433">Leucine-rich repeat</keyword>
<proteinExistence type="inferred from homology"/>
<accession>A0A218X6N8</accession>
<dbReference type="SUPFAM" id="SSF52047">
    <property type="entry name" value="RNI-like"/>
    <property type="match status" value="2"/>
</dbReference>
<evidence type="ECO:0000313" key="16">
    <source>
        <dbReference type="Proteomes" id="UP000197138"/>
    </source>
</evidence>
<evidence type="ECO:0000256" key="1">
    <source>
        <dbReference type="ARBA" id="ARBA00004251"/>
    </source>
</evidence>
<dbReference type="RefSeq" id="XP_031383890.1">
    <property type="nucleotide sequence ID" value="XM_031528030.1"/>
</dbReference>
<keyword evidence="7" id="KW-0677">Repeat</keyword>
<reference evidence="15" key="2">
    <citation type="submission" date="2017-06" db="EMBL/GenBank/DDBJ databases">
        <title>The pomegranate genome and the genomics of punicalagin biosynthesis.</title>
        <authorList>
            <person name="Xu C."/>
        </authorList>
    </citation>
    <scope>NUCLEOTIDE SEQUENCE [LARGE SCALE GENOMIC DNA]</scope>
    <source>
        <tissue evidence="15">Fresh leaf</tissue>
    </source>
</reference>
<feature type="transmembrane region" description="Helical" evidence="13">
    <location>
        <begin position="36"/>
        <end position="53"/>
    </location>
</feature>
<evidence type="ECO:0000256" key="8">
    <source>
        <dbReference type="ARBA" id="ARBA00022989"/>
    </source>
</evidence>
<evidence type="ECO:0000256" key="2">
    <source>
        <dbReference type="ARBA" id="ARBA00009592"/>
    </source>
</evidence>
<evidence type="ECO:0000256" key="12">
    <source>
        <dbReference type="SAM" id="MobiDB-lite"/>
    </source>
</evidence>
<evidence type="ECO:0000256" key="13">
    <source>
        <dbReference type="SAM" id="Phobius"/>
    </source>
</evidence>
<dbReference type="Pfam" id="PF08263">
    <property type="entry name" value="LRRNT_2"/>
    <property type="match status" value="1"/>
</dbReference>
<name>A0A218X6N8_PUNGR</name>
<dbReference type="AlphaFoldDB" id="A0A218X6N8"/>
<dbReference type="Pfam" id="PF00560">
    <property type="entry name" value="LRR_1"/>
    <property type="match status" value="14"/>
</dbReference>
<dbReference type="FunFam" id="3.80.10.10:FF:000111">
    <property type="entry name" value="LRR receptor-like serine/threonine-protein kinase ERECTA"/>
    <property type="match status" value="1"/>
</dbReference>
<evidence type="ECO:0000313" key="17">
    <source>
        <dbReference type="Proteomes" id="UP000515151"/>
    </source>
</evidence>
<evidence type="ECO:0000313" key="18">
    <source>
        <dbReference type="RefSeq" id="XP_031383890.1"/>
    </source>
</evidence>
<keyword evidence="3" id="KW-1003">Cell membrane</keyword>
<dbReference type="GeneID" id="116197784"/>
<dbReference type="OrthoDB" id="1060944at2759"/>
<dbReference type="InterPro" id="IPR032675">
    <property type="entry name" value="LRR_dom_sf"/>
</dbReference>
<feature type="region of interest" description="Disordered" evidence="12">
    <location>
        <begin position="983"/>
        <end position="1005"/>
    </location>
</feature>
<dbReference type="Gene3D" id="3.80.10.10">
    <property type="entry name" value="Ribonuclease Inhibitor"/>
    <property type="match status" value="5"/>
</dbReference>
<dbReference type="SMART" id="SM00369">
    <property type="entry name" value="LRR_TYP"/>
    <property type="match status" value="9"/>
</dbReference>
<keyword evidence="11" id="KW-0325">Glycoprotein</keyword>
<dbReference type="InterPro" id="IPR046956">
    <property type="entry name" value="RLP23-like"/>
</dbReference>
<dbReference type="InterPro" id="IPR001611">
    <property type="entry name" value="Leu-rich_rpt"/>
</dbReference>
<dbReference type="PROSITE" id="PS51450">
    <property type="entry name" value="LRR"/>
    <property type="match status" value="1"/>
</dbReference>
<evidence type="ECO:0000256" key="9">
    <source>
        <dbReference type="ARBA" id="ARBA00023136"/>
    </source>
</evidence>
<evidence type="ECO:0000256" key="3">
    <source>
        <dbReference type="ARBA" id="ARBA00022475"/>
    </source>
</evidence>
<dbReference type="Proteomes" id="UP000515151">
    <property type="component" value="Chromosome 2"/>
</dbReference>
<dbReference type="GO" id="GO:0005886">
    <property type="term" value="C:plasma membrane"/>
    <property type="evidence" value="ECO:0007669"/>
    <property type="project" value="UniProtKB-SubCell"/>
</dbReference>
<evidence type="ECO:0000256" key="7">
    <source>
        <dbReference type="ARBA" id="ARBA00022737"/>
    </source>
</evidence>
<evidence type="ECO:0000256" key="11">
    <source>
        <dbReference type="ARBA" id="ARBA00023180"/>
    </source>
</evidence>
<evidence type="ECO:0000256" key="6">
    <source>
        <dbReference type="ARBA" id="ARBA00022729"/>
    </source>
</evidence>